<dbReference type="OrthoDB" id="342411at2759"/>
<dbReference type="VEuPathDB" id="CryptoDB:cubi_00777"/>
<evidence type="ECO:0000313" key="3">
    <source>
        <dbReference type="Proteomes" id="UP000186176"/>
    </source>
</evidence>
<dbReference type="RefSeq" id="XP_028873234.1">
    <property type="nucleotide sequence ID" value="XM_029017790.1"/>
</dbReference>
<evidence type="ECO:0000256" key="1">
    <source>
        <dbReference type="SAM" id="MobiDB-lite"/>
    </source>
</evidence>
<protein>
    <submittedName>
        <fullName evidence="2">Uncharacterized protein</fullName>
    </submittedName>
</protein>
<dbReference type="AlphaFoldDB" id="A0A1J4MBN0"/>
<gene>
    <name evidence="2" type="ORF">cubi_00777</name>
</gene>
<sequence length="252" mass="29260">MILKQGTLTMFIYIFIVFQNCIYTKFVNANSVGKLGYYDYDEGNVRNRNISGGFKKNFEPLKNNFIKFFLNDESEANSETIYHTSANTPFMDFSHGSLIKKVVPKSEKVCSSIQLMSFWRLYSDVIDLVESELINTFNSNLVHKTIPRELCENNQALTQSEGISEDISEKLKTTQFSFNSTKNHFSSLSRTNSDQLKNVTENSLRFKKDTNKVKEKSSQTESNRTNNKRQRRSHNNKKSTFQFGVHKYFHIN</sequence>
<keyword evidence="3" id="KW-1185">Reference proteome</keyword>
<name>A0A1J4MBN0_9CRYT</name>
<organism evidence="2 3">
    <name type="scientific">Cryptosporidium ubiquitum</name>
    <dbReference type="NCBI Taxonomy" id="857276"/>
    <lineage>
        <taxon>Eukaryota</taxon>
        <taxon>Sar</taxon>
        <taxon>Alveolata</taxon>
        <taxon>Apicomplexa</taxon>
        <taxon>Conoidasida</taxon>
        <taxon>Coccidia</taxon>
        <taxon>Eucoccidiorida</taxon>
        <taxon>Eimeriorina</taxon>
        <taxon>Cryptosporidiidae</taxon>
        <taxon>Cryptosporidium</taxon>
    </lineage>
</organism>
<reference evidence="2 3" key="1">
    <citation type="submission" date="2016-10" db="EMBL/GenBank/DDBJ databases">
        <title>Reductive evolution of mitochondrial metabolism and differential evolution of invasion-related proteins in Cryptosporidium.</title>
        <authorList>
            <person name="Liu S."/>
            <person name="Roellig D.M."/>
            <person name="Guo Y."/>
            <person name="Li N."/>
            <person name="Frace M.A."/>
            <person name="Tang K."/>
            <person name="Zhang L."/>
            <person name="Feng Y."/>
            <person name="Xiao L."/>
        </authorList>
    </citation>
    <scope>NUCLEOTIDE SEQUENCE [LARGE SCALE GENOMIC DNA]</scope>
    <source>
        <strain evidence="2">39726</strain>
    </source>
</reference>
<dbReference type="GeneID" id="39977569"/>
<accession>A0A1J4MBN0</accession>
<proteinExistence type="predicted"/>
<dbReference type="EMBL" id="LRBP01000029">
    <property type="protein sequence ID" value="OII71399.1"/>
    <property type="molecule type" value="Genomic_DNA"/>
</dbReference>
<feature type="compositionally biased region" description="Basic residues" evidence="1">
    <location>
        <begin position="226"/>
        <end position="237"/>
    </location>
</feature>
<feature type="region of interest" description="Disordered" evidence="1">
    <location>
        <begin position="210"/>
        <end position="243"/>
    </location>
</feature>
<comment type="caution">
    <text evidence="2">The sequence shown here is derived from an EMBL/GenBank/DDBJ whole genome shotgun (WGS) entry which is preliminary data.</text>
</comment>
<dbReference type="Proteomes" id="UP000186176">
    <property type="component" value="Unassembled WGS sequence"/>
</dbReference>
<evidence type="ECO:0000313" key="2">
    <source>
        <dbReference type="EMBL" id="OII71399.1"/>
    </source>
</evidence>